<dbReference type="Pfam" id="PF00170">
    <property type="entry name" value="bZIP_1"/>
    <property type="match status" value="1"/>
</dbReference>
<dbReference type="CDD" id="cd14687">
    <property type="entry name" value="bZIP_ATF2"/>
    <property type="match status" value="1"/>
</dbReference>
<dbReference type="PROSITE" id="PS50217">
    <property type="entry name" value="BZIP"/>
    <property type="match status" value="1"/>
</dbReference>
<dbReference type="Gene3D" id="1.20.5.170">
    <property type="match status" value="1"/>
</dbReference>
<dbReference type="PROSITE" id="PS00036">
    <property type="entry name" value="BZIP_BASIC"/>
    <property type="match status" value="1"/>
</dbReference>
<dbReference type="InterPro" id="IPR051027">
    <property type="entry name" value="bZIP_transcription_factors"/>
</dbReference>
<dbReference type="SUPFAM" id="SSF57959">
    <property type="entry name" value="Leucine zipper domain"/>
    <property type="match status" value="1"/>
</dbReference>
<evidence type="ECO:0000256" key="1">
    <source>
        <dbReference type="ARBA" id="ARBA00004123"/>
    </source>
</evidence>
<feature type="region of interest" description="Disordered" evidence="6">
    <location>
        <begin position="309"/>
        <end position="373"/>
    </location>
</feature>
<dbReference type="GO" id="GO:0005634">
    <property type="term" value="C:nucleus"/>
    <property type="evidence" value="ECO:0007669"/>
    <property type="project" value="UniProtKB-SubCell"/>
</dbReference>
<keyword evidence="3" id="KW-0238">DNA-binding</keyword>
<dbReference type="OrthoDB" id="295274at2759"/>
<dbReference type="PROSITE" id="PS00028">
    <property type="entry name" value="ZINC_FINGER_C2H2_1"/>
    <property type="match status" value="1"/>
</dbReference>
<name>A0A0N8AVE5_9CRUS</name>
<dbReference type="PANTHER" id="PTHR19304">
    <property type="entry name" value="CYCLIC-AMP RESPONSE ELEMENT BINDING PROTEIN"/>
    <property type="match status" value="1"/>
</dbReference>
<dbReference type="Gene3D" id="3.30.160.60">
    <property type="entry name" value="Classic Zinc Finger"/>
    <property type="match status" value="1"/>
</dbReference>
<dbReference type="GO" id="GO:0003700">
    <property type="term" value="F:DNA-binding transcription factor activity"/>
    <property type="evidence" value="ECO:0007669"/>
    <property type="project" value="InterPro"/>
</dbReference>
<evidence type="ECO:0000256" key="4">
    <source>
        <dbReference type="ARBA" id="ARBA00023163"/>
    </source>
</evidence>
<sequence>MVDDEKPFPCTSPGCSMRFTNEDHLSIHKRRHMSLSIESSNGSKTSNFVADETPTPTRFIRNCEEVGLFQDLNVNPFDEQFRRAAEVTTHLSPSTLPSADDVLHTPHVFPVLPTEPEGVTQLPPPKSANVKKHYLMPSLSTSECLTLPSPTTTPVPTPLITVTPPTSERFADTREDKTLSSSSDYDKTISIPLTSCSPRKDRTKKSNIHQNNVIKTTTNPTVNIMPRPVLQSSAAASDPMTALLLRLPDGRLVQIPAIPVPTETDTSNLGVSSAASPVGVENGANKIRPMRPIMSETKLKLKQALTKTRAPIQPLNGTSTCGTSDASGTDTELLPNSDTVMDVVDSTQRKNRRRSYNSASDQDLDEEESEKRRRFLERNRAAAFRSRQKRKRWVTNLEAKTNVMNTANKLLQNEVMSLRNEVAQLKLQLLAHKDCPVTLAMCQQQHVTMNSSTDGLAPGGKSNGVTTPTSANFNSTVSNISTSRQIIILNSSNQNPTPLPILTRSKPTHPSLIMVPRVENSVAIVPHPSDSGQQTSVIMSIKDI</sequence>
<feature type="region of interest" description="Disordered" evidence="6">
    <location>
        <begin position="146"/>
        <end position="165"/>
    </location>
</feature>
<keyword evidence="2" id="KW-0805">Transcription regulation</keyword>
<protein>
    <submittedName>
        <fullName evidence="7">Cyclic AMP-dependent transcription factor ATF-2</fullName>
    </submittedName>
</protein>
<evidence type="ECO:0000313" key="7">
    <source>
        <dbReference type="EMBL" id="JAN42555.1"/>
    </source>
</evidence>
<keyword evidence="4" id="KW-0804">Transcription</keyword>
<dbReference type="PROSITE" id="PS50157">
    <property type="entry name" value="ZINC_FINGER_C2H2_2"/>
    <property type="match status" value="1"/>
</dbReference>
<keyword evidence="5" id="KW-0539">Nucleus</keyword>
<dbReference type="EMBL" id="GDIQ01052182">
    <property type="protein sequence ID" value="JAN42555.1"/>
    <property type="molecule type" value="Transcribed_RNA"/>
</dbReference>
<organism evidence="7">
    <name type="scientific">Daphnia magna</name>
    <dbReference type="NCBI Taxonomy" id="35525"/>
    <lineage>
        <taxon>Eukaryota</taxon>
        <taxon>Metazoa</taxon>
        <taxon>Ecdysozoa</taxon>
        <taxon>Arthropoda</taxon>
        <taxon>Crustacea</taxon>
        <taxon>Branchiopoda</taxon>
        <taxon>Diplostraca</taxon>
        <taxon>Cladocera</taxon>
        <taxon>Anomopoda</taxon>
        <taxon>Daphniidae</taxon>
        <taxon>Daphnia</taxon>
    </lineage>
</organism>
<dbReference type="InterPro" id="IPR013087">
    <property type="entry name" value="Znf_C2H2_type"/>
</dbReference>
<dbReference type="InterPro" id="IPR004827">
    <property type="entry name" value="bZIP"/>
</dbReference>
<comment type="subcellular location">
    <subcellularLocation>
        <location evidence="1">Nucleus</location>
    </subcellularLocation>
</comment>
<dbReference type="FunFam" id="1.20.5.170:FF:000010">
    <property type="entry name" value="Cyclic AMP-dependent transcription factor ATF-2"/>
    <property type="match status" value="1"/>
</dbReference>
<evidence type="ECO:0000256" key="3">
    <source>
        <dbReference type="ARBA" id="ARBA00023125"/>
    </source>
</evidence>
<dbReference type="AlphaFoldDB" id="A0A0N8AVE5"/>
<feature type="region of interest" description="Disordered" evidence="6">
    <location>
        <begin position="171"/>
        <end position="206"/>
    </location>
</feature>
<dbReference type="SMART" id="SM00338">
    <property type="entry name" value="BRLZ"/>
    <property type="match status" value="1"/>
</dbReference>
<proteinExistence type="predicted"/>
<evidence type="ECO:0000256" key="6">
    <source>
        <dbReference type="SAM" id="MobiDB-lite"/>
    </source>
</evidence>
<dbReference type="GO" id="GO:0003677">
    <property type="term" value="F:DNA binding"/>
    <property type="evidence" value="ECO:0007669"/>
    <property type="project" value="UniProtKB-KW"/>
</dbReference>
<accession>A0A0N8AVE5</accession>
<reference evidence="7" key="1">
    <citation type="submission" date="2015-10" db="EMBL/GenBank/DDBJ databases">
        <title>EvidentialGene: Evidence-directed Construction of Complete mRNA Transcriptomes without Genomes.</title>
        <authorList>
            <person name="Gilbert D.G."/>
        </authorList>
    </citation>
    <scope>NUCLEOTIDE SEQUENCE</scope>
</reference>
<dbReference type="InterPro" id="IPR036236">
    <property type="entry name" value="Znf_C2H2_sf"/>
</dbReference>
<dbReference type="SUPFAM" id="SSF57667">
    <property type="entry name" value="beta-beta-alpha zinc fingers"/>
    <property type="match status" value="1"/>
</dbReference>
<feature type="compositionally biased region" description="Polar residues" evidence="6">
    <location>
        <begin position="315"/>
        <end position="339"/>
    </location>
</feature>
<evidence type="ECO:0000256" key="2">
    <source>
        <dbReference type="ARBA" id="ARBA00023015"/>
    </source>
</evidence>
<evidence type="ECO:0000256" key="5">
    <source>
        <dbReference type="ARBA" id="ARBA00023242"/>
    </source>
</evidence>
<dbReference type="InterPro" id="IPR046347">
    <property type="entry name" value="bZIP_sf"/>
</dbReference>